<evidence type="ECO:0000256" key="1">
    <source>
        <dbReference type="ARBA" id="ARBA00004167"/>
    </source>
</evidence>
<dbReference type="Gene3D" id="1.10.10.1320">
    <property type="entry name" value="Anti-sigma factor, zinc-finger domain"/>
    <property type="match status" value="1"/>
</dbReference>
<dbReference type="PANTHER" id="PTHR37461">
    <property type="entry name" value="ANTI-SIGMA-K FACTOR RSKA"/>
    <property type="match status" value="1"/>
</dbReference>
<name>A0A0J6D1A1_9BACL</name>
<dbReference type="Pfam" id="PF10099">
    <property type="entry name" value="RskA_C"/>
    <property type="match status" value="1"/>
</dbReference>
<evidence type="ECO:0000256" key="5">
    <source>
        <dbReference type="ARBA" id="ARBA00022989"/>
    </source>
</evidence>
<evidence type="ECO:0000259" key="12">
    <source>
        <dbReference type="Pfam" id="PF13490"/>
    </source>
</evidence>
<dbReference type="PANTHER" id="PTHR37461:SF1">
    <property type="entry name" value="ANTI-SIGMA-K FACTOR RSKA"/>
    <property type="match status" value="1"/>
</dbReference>
<keyword evidence="5" id="KW-1133">Transmembrane helix</keyword>
<dbReference type="GO" id="GO:0016989">
    <property type="term" value="F:sigma factor antagonist activity"/>
    <property type="evidence" value="ECO:0007669"/>
    <property type="project" value="TreeGrafter"/>
</dbReference>
<evidence type="ECO:0000313" key="14">
    <source>
        <dbReference type="Proteomes" id="UP000035996"/>
    </source>
</evidence>
<protein>
    <recommendedName>
        <fullName evidence="8">Anti-sigma-W factor RsiW</fullName>
    </recommendedName>
    <alternativeName>
        <fullName evidence="10">Regulator of SigK</fullName>
    </alternativeName>
    <alternativeName>
        <fullName evidence="9">Sigma-K anti-sigma factor RskA</fullName>
    </alternativeName>
</protein>
<organism evidence="13 14">
    <name type="scientific">Guptibacillus hwajinpoensis</name>
    <dbReference type="NCBI Taxonomy" id="208199"/>
    <lineage>
        <taxon>Bacteria</taxon>
        <taxon>Bacillati</taxon>
        <taxon>Bacillota</taxon>
        <taxon>Bacilli</taxon>
        <taxon>Bacillales</taxon>
        <taxon>Guptibacillaceae</taxon>
        <taxon>Guptibacillus</taxon>
    </lineage>
</organism>
<accession>A0A0J6D1A1</accession>
<evidence type="ECO:0000313" key="13">
    <source>
        <dbReference type="EMBL" id="KMM38054.1"/>
    </source>
</evidence>
<dbReference type="Proteomes" id="UP000035996">
    <property type="component" value="Unassembled WGS sequence"/>
</dbReference>
<evidence type="ECO:0000256" key="6">
    <source>
        <dbReference type="ARBA" id="ARBA00023136"/>
    </source>
</evidence>
<dbReference type="STRING" id="157733.AB986_01635"/>
<dbReference type="GO" id="GO:0005886">
    <property type="term" value="C:plasma membrane"/>
    <property type="evidence" value="ECO:0007669"/>
    <property type="project" value="UniProtKB-SubCell"/>
</dbReference>
<comment type="subcellular location">
    <subcellularLocation>
        <location evidence="2">Cell membrane</location>
    </subcellularLocation>
    <subcellularLocation>
        <location evidence="1">Membrane</location>
        <topology evidence="1">Single-pass membrane protein</topology>
    </subcellularLocation>
</comment>
<dbReference type="InterPro" id="IPR018764">
    <property type="entry name" value="RskA_C"/>
</dbReference>
<dbReference type="OrthoDB" id="150725at2"/>
<comment type="similarity">
    <text evidence="7">Belongs to the zinc-associated anti-sigma factor (ZAS) superfamily. Anti-sigma-W factor family.</text>
</comment>
<dbReference type="InterPro" id="IPR027383">
    <property type="entry name" value="Znf_put"/>
</dbReference>
<dbReference type="EMBL" id="LELK01000001">
    <property type="protein sequence ID" value="KMM38054.1"/>
    <property type="molecule type" value="Genomic_DNA"/>
</dbReference>
<gene>
    <name evidence="13" type="ORF">AB986_01635</name>
</gene>
<feature type="domain" description="Anti-sigma K factor RskA C-terminal" evidence="11">
    <location>
        <begin position="110"/>
        <end position="244"/>
    </location>
</feature>
<evidence type="ECO:0000256" key="2">
    <source>
        <dbReference type="ARBA" id="ARBA00004236"/>
    </source>
</evidence>
<dbReference type="RefSeq" id="WP_048309137.1">
    <property type="nucleotide sequence ID" value="NZ_CP119526.1"/>
</dbReference>
<dbReference type="AlphaFoldDB" id="A0A0J6D1A1"/>
<evidence type="ECO:0000256" key="10">
    <source>
        <dbReference type="ARBA" id="ARBA00030803"/>
    </source>
</evidence>
<feature type="domain" description="Putative zinc-finger" evidence="12">
    <location>
        <begin position="5"/>
        <end position="35"/>
    </location>
</feature>
<evidence type="ECO:0000256" key="7">
    <source>
        <dbReference type="ARBA" id="ARBA00024353"/>
    </source>
</evidence>
<comment type="caution">
    <text evidence="13">The sequence shown here is derived from an EMBL/GenBank/DDBJ whole genome shotgun (WGS) entry which is preliminary data.</text>
</comment>
<keyword evidence="6" id="KW-0472">Membrane</keyword>
<reference evidence="13" key="1">
    <citation type="submission" date="2015-06" db="EMBL/GenBank/DDBJ databases">
        <authorList>
            <person name="Liu B."/>
            <person name="Wang J."/>
            <person name="Zhu Y."/>
            <person name="Liu G."/>
            <person name="Chen Q."/>
            <person name="Zheng C."/>
            <person name="Che J."/>
            <person name="Ge C."/>
            <person name="Shi H."/>
            <person name="Pan Z."/>
            <person name="Liu X."/>
        </authorList>
    </citation>
    <scope>NUCLEOTIDE SEQUENCE [LARGE SCALE GENOMIC DNA]</scope>
    <source>
        <strain evidence="13">DSM 16346</strain>
    </source>
</reference>
<dbReference type="InterPro" id="IPR041916">
    <property type="entry name" value="Anti_sigma_zinc_sf"/>
</dbReference>
<dbReference type="InterPro" id="IPR051474">
    <property type="entry name" value="Anti-sigma-K/W_factor"/>
</dbReference>
<evidence type="ECO:0000256" key="3">
    <source>
        <dbReference type="ARBA" id="ARBA00022475"/>
    </source>
</evidence>
<keyword evidence="3" id="KW-1003">Cell membrane</keyword>
<dbReference type="GO" id="GO:0006417">
    <property type="term" value="P:regulation of translation"/>
    <property type="evidence" value="ECO:0007669"/>
    <property type="project" value="TreeGrafter"/>
</dbReference>
<sequence length="251" mass="27946">MKATCEQLLDYFNGTLTEHEKVQFEAHLESCEECREELKELEELTGDLPYLSIPEEPPAGMKERVLASVFEDDREETNLNHAEMNDLTNQNKVTDLQSERKSRQRKWVAPALAAALFLSLAGNVYNYMNESNPEQTQEIASLIKAVQLQPSEAEASGGSAALMNENGRMNLIVQVNDVADVDGDQVYQVWLLEGDTPYRAGSFTPNQQGNGEVTYEVDYEGEHKWDAVAITLEPDDSSETPKGKVVLSSGL</sequence>
<keyword evidence="14" id="KW-1185">Reference proteome</keyword>
<proteinExistence type="inferred from homology"/>
<evidence type="ECO:0000256" key="9">
    <source>
        <dbReference type="ARBA" id="ARBA00029829"/>
    </source>
</evidence>
<evidence type="ECO:0000259" key="11">
    <source>
        <dbReference type="Pfam" id="PF10099"/>
    </source>
</evidence>
<evidence type="ECO:0000256" key="4">
    <source>
        <dbReference type="ARBA" id="ARBA00022692"/>
    </source>
</evidence>
<keyword evidence="4" id="KW-0812">Transmembrane</keyword>
<dbReference type="Pfam" id="PF13490">
    <property type="entry name" value="zf-HC2"/>
    <property type="match status" value="1"/>
</dbReference>
<evidence type="ECO:0000256" key="8">
    <source>
        <dbReference type="ARBA" id="ARBA00024438"/>
    </source>
</evidence>